<evidence type="ECO:0000256" key="1">
    <source>
        <dbReference type="SAM" id="MobiDB-lite"/>
    </source>
</evidence>
<sequence length="373" mass="41757">MGGRWSFNRNTEATTSARPEGEERGRALEAGVCNEDLADPHAGQQPQGTDPAETTANPPAGAVVHTLERLVAFHARRIRLAQRAEAPLQVHMPRDIDVRVQRPCHLVFIRDYQRAILGLAGAAYEPEPLVEWETFTRALLTTHHCISRLSVHISAVRQPRGNFYQGFSLRDGSALISVEIEAFEDPWRDFMLRCLQYVCRLWNPQQTSVHYSEHGSVPRPDDLINQIHAAVVEGIDLPELNDNRLIRILETAMDIPCLMEIAIYFYSGIVTVPSVRREFCLRLTHRGPSHARSLTYDVDSSLAESLLCICGSTTGFNTIGIERAVPLPMLLARRELSGSATNLVRHLITVTNQPSLRDIDIDVVTSLHRPTNN</sequence>
<gene>
    <name evidence="2" type="ORF">HPB51_011063</name>
</gene>
<comment type="caution">
    <text evidence="2">The sequence shown here is derived from an EMBL/GenBank/DDBJ whole genome shotgun (WGS) entry which is preliminary data.</text>
</comment>
<protein>
    <submittedName>
        <fullName evidence="2">Uncharacterized protein</fullName>
    </submittedName>
</protein>
<dbReference type="EMBL" id="JABSTU010000005">
    <property type="protein sequence ID" value="KAH8030681.1"/>
    <property type="molecule type" value="Genomic_DNA"/>
</dbReference>
<feature type="region of interest" description="Disordered" evidence="1">
    <location>
        <begin position="1"/>
        <end position="59"/>
    </location>
</feature>
<proteinExistence type="predicted"/>
<evidence type="ECO:0000313" key="2">
    <source>
        <dbReference type="EMBL" id="KAH8030681.1"/>
    </source>
</evidence>
<dbReference type="AlphaFoldDB" id="A0A9J6E8X5"/>
<evidence type="ECO:0000313" key="3">
    <source>
        <dbReference type="Proteomes" id="UP000821866"/>
    </source>
</evidence>
<feature type="compositionally biased region" description="Polar residues" evidence="1">
    <location>
        <begin position="7"/>
        <end position="16"/>
    </location>
</feature>
<feature type="compositionally biased region" description="Polar residues" evidence="1">
    <location>
        <begin position="44"/>
        <end position="57"/>
    </location>
</feature>
<dbReference type="Proteomes" id="UP000821866">
    <property type="component" value="Chromosome 3"/>
</dbReference>
<accession>A0A9J6E8X5</accession>
<keyword evidence="3" id="KW-1185">Reference proteome</keyword>
<reference evidence="2" key="1">
    <citation type="journal article" date="2020" name="Cell">
        <title>Large-Scale Comparative Analyses of Tick Genomes Elucidate Their Genetic Diversity and Vector Capacities.</title>
        <authorList>
            <consortium name="Tick Genome and Microbiome Consortium (TIGMIC)"/>
            <person name="Jia N."/>
            <person name="Wang J."/>
            <person name="Shi W."/>
            <person name="Du L."/>
            <person name="Sun Y."/>
            <person name="Zhan W."/>
            <person name="Jiang J.F."/>
            <person name="Wang Q."/>
            <person name="Zhang B."/>
            <person name="Ji P."/>
            <person name="Bell-Sakyi L."/>
            <person name="Cui X.M."/>
            <person name="Yuan T.T."/>
            <person name="Jiang B.G."/>
            <person name="Yang W.F."/>
            <person name="Lam T.T."/>
            <person name="Chang Q.C."/>
            <person name="Ding S.J."/>
            <person name="Wang X.J."/>
            <person name="Zhu J.G."/>
            <person name="Ruan X.D."/>
            <person name="Zhao L."/>
            <person name="Wei J.T."/>
            <person name="Ye R.Z."/>
            <person name="Que T.C."/>
            <person name="Du C.H."/>
            <person name="Zhou Y.H."/>
            <person name="Cheng J.X."/>
            <person name="Dai P.F."/>
            <person name="Guo W.B."/>
            <person name="Han X.H."/>
            <person name="Huang E.J."/>
            <person name="Li L.F."/>
            <person name="Wei W."/>
            <person name="Gao Y.C."/>
            <person name="Liu J.Z."/>
            <person name="Shao H.Z."/>
            <person name="Wang X."/>
            <person name="Wang C.C."/>
            <person name="Yang T.C."/>
            <person name="Huo Q.B."/>
            <person name="Li W."/>
            <person name="Chen H.Y."/>
            <person name="Chen S.E."/>
            <person name="Zhou L.G."/>
            <person name="Ni X.B."/>
            <person name="Tian J.H."/>
            <person name="Sheng Y."/>
            <person name="Liu T."/>
            <person name="Pan Y.S."/>
            <person name="Xia L.Y."/>
            <person name="Li J."/>
            <person name="Zhao F."/>
            <person name="Cao W.C."/>
        </authorList>
    </citation>
    <scope>NUCLEOTIDE SEQUENCE</scope>
    <source>
        <strain evidence="2">Rmic-2018</strain>
    </source>
</reference>
<reference evidence="2" key="2">
    <citation type="submission" date="2021-09" db="EMBL/GenBank/DDBJ databases">
        <authorList>
            <person name="Jia N."/>
            <person name="Wang J."/>
            <person name="Shi W."/>
            <person name="Du L."/>
            <person name="Sun Y."/>
            <person name="Zhan W."/>
            <person name="Jiang J."/>
            <person name="Wang Q."/>
            <person name="Zhang B."/>
            <person name="Ji P."/>
            <person name="Sakyi L.B."/>
            <person name="Cui X."/>
            <person name="Yuan T."/>
            <person name="Jiang B."/>
            <person name="Yang W."/>
            <person name="Lam T.T.-Y."/>
            <person name="Chang Q."/>
            <person name="Ding S."/>
            <person name="Wang X."/>
            <person name="Zhu J."/>
            <person name="Ruan X."/>
            <person name="Zhao L."/>
            <person name="Wei J."/>
            <person name="Que T."/>
            <person name="Du C."/>
            <person name="Cheng J."/>
            <person name="Dai P."/>
            <person name="Han X."/>
            <person name="Huang E."/>
            <person name="Gao Y."/>
            <person name="Liu J."/>
            <person name="Shao H."/>
            <person name="Ye R."/>
            <person name="Li L."/>
            <person name="Wei W."/>
            <person name="Wang X."/>
            <person name="Wang C."/>
            <person name="Huo Q."/>
            <person name="Li W."/>
            <person name="Guo W."/>
            <person name="Chen H."/>
            <person name="Chen S."/>
            <person name="Zhou L."/>
            <person name="Zhou L."/>
            <person name="Ni X."/>
            <person name="Tian J."/>
            <person name="Zhou Y."/>
            <person name="Sheng Y."/>
            <person name="Liu T."/>
            <person name="Pan Y."/>
            <person name="Xia L."/>
            <person name="Li J."/>
            <person name="Zhao F."/>
            <person name="Cao W."/>
        </authorList>
    </citation>
    <scope>NUCLEOTIDE SEQUENCE</scope>
    <source>
        <strain evidence="2">Rmic-2018</strain>
        <tissue evidence="2">Larvae</tissue>
    </source>
</reference>
<organism evidence="2 3">
    <name type="scientific">Rhipicephalus microplus</name>
    <name type="common">Cattle tick</name>
    <name type="synonym">Boophilus microplus</name>
    <dbReference type="NCBI Taxonomy" id="6941"/>
    <lineage>
        <taxon>Eukaryota</taxon>
        <taxon>Metazoa</taxon>
        <taxon>Ecdysozoa</taxon>
        <taxon>Arthropoda</taxon>
        <taxon>Chelicerata</taxon>
        <taxon>Arachnida</taxon>
        <taxon>Acari</taxon>
        <taxon>Parasitiformes</taxon>
        <taxon>Ixodida</taxon>
        <taxon>Ixodoidea</taxon>
        <taxon>Ixodidae</taxon>
        <taxon>Rhipicephalinae</taxon>
        <taxon>Rhipicephalus</taxon>
        <taxon>Boophilus</taxon>
    </lineage>
</organism>
<name>A0A9J6E8X5_RHIMP</name>
<dbReference type="VEuPathDB" id="VectorBase:LOC119160923"/>